<comment type="caution">
    <text evidence="2">The sequence shown here is derived from an EMBL/GenBank/DDBJ whole genome shotgun (WGS) entry which is preliminary data.</text>
</comment>
<evidence type="ECO:0008006" key="4">
    <source>
        <dbReference type="Google" id="ProtNLM"/>
    </source>
</evidence>
<evidence type="ECO:0000313" key="2">
    <source>
        <dbReference type="EMBL" id="RAN92649.1"/>
    </source>
</evidence>
<dbReference type="Proteomes" id="UP000249334">
    <property type="component" value="Unassembled WGS sequence"/>
</dbReference>
<proteinExistence type="predicted"/>
<dbReference type="EMBL" id="PXXW01000055">
    <property type="protein sequence ID" value="RAN92649.1"/>
    <property type="molecule type" value="Genomic_DNA"/>
</dbReference>
<sequence>MGTPAAERQRRSRAHRAGDHSLCAGGRCDGVTVTESVTAGVTAAVTKPAADPKAPQLGTRGRRLWQQCTDDGAALKPAERVLLEEACRTADRLDTLDRILRGDEDAWMRFRVNDGGDEVTVVVNSVLSEARQQQVALKALLAELRASQAGGPAKPWAGKPPATAQQSGGGGVAGVASLADRIAAKRGGQATG</sequence>
<feature type="region of interest" description="Disordered" evidence="1">
    <location>
        <begin position="149"/>
        <end position="173"/>
    </location>
</feature>
<feature type="compositionally biased region" description="Low complexity" evidence="1">
    <location>
        <begin position="149"/>
        <end position="166"/>
    </location>
</feature>
<reference evidence="2 3" key="1">
    <citation type="submission" date="2018-03" db="EMBL/GenBank/DDBJ databases">
        <title>Genomic framework for the identification of Micromonospora saelicesensis and Micromonospora noduli.</title>
        <authorList>
            <person name="Riesco R."/>
            <person name="Trujillo M.E."/>
        </authorList>
    </citation>
    <scope>NUCLEOTIDE SEQUENCE [LARGE SCALE GENOMIC DNA]</scope>
    <source>
        <strain evidence="2 3">GAR05</strain>
    </source>
</reference>
<name>A0ABX9CAU8_9ACTN</name>
<evidence type="ECO:0000256" key="1">
    <source>
        <dbReference type="SAM" id="MobiDB-lite"/>
    </source>
</evidence>
<accession>A0ABX9CAU8</accession>
<keyword evidence="3" id="KW-1185">Reference proteome</keyword>
<organism evidence="2 3">
    <name type="scientific">Micromonospora saelicesensis</name>
    <dbReference type="NCBI Taxonomy" id="285676"/>
    <lineage>
        <taxon>Bacteria</taxon>
        <taxon>Bacillati</taxon>
        <taxon>Actinomycetota</taxon>
        <taxon>Actinomycetes</taxon>
        <taxon>Micromonosporales</taxon>
        <taxon>Micromonosporaceae</taxon>
        <taxon>Micromonospora</taxon>
    </lineage>
</organism>
<gene>
    <name evidence="2" type="ORF">GAR05_06141</name>
</gene>
<evidence type="ECO:0000313" key="3">
    <source>
        <dbReference type="Proteomes" id="UP000249334"/>
    </source>
</evidence>
<protein>
    <recommendedName>
        <fullName evidence="4">Terminase small subunit</fullName>
    </recommendedName>
</protein>